<dbReference type="PANTHER" id="PTHR36562">
    <property type="entry name" value="SERINE/ARGININE REPETITIVE MATRIX 2"/>
    <property type="match status" value="1"/>
</dbReference>
<dbReference type="CDD" id="cd21372">
    <property type="entry name" value="cwf21_CWC21-like"/>
    <property type="match status" value="1"/>
</dbReference>
<accession>A0A6A6VY89</accession>
<feature type="region of interest" description="Disordered" evidence="8">
    <location>
        <begin position="1"/>
        <end position="50"/>
    </location>
</feature>
<dbReference type="GeneID" id="54490646"/>
<organism evidence="10 11">
    <name type="scientific">Pseudovirgaria hyperparasitica</name>
    <dbReference type="NCBI Taxonomy" id="470096"/>
    <lineage>
        <taxon>Eukaryota</taxon>
        <taxon>Fungi</taxon>
        <taxon>Dikarya</taxon>
        <taxon>Ascomycota</taxon>
        <taxon>Pezizomycotina</taxon>
        <taxon>Dothideomycetes</taxon>
        <taxon>Dothideomycetes incertae sedis</taxon>
        <taxon>Acrospermales</taxon>
        <taxon>Acrospermaceae</taxon>
        <taxon>Pseudovirgaria</taxon>
    </lineage>
</organism>
<name>A0A6A6VY89_9PEZI</name>
<dbReference type="OrthoDB" id="10267305at2759"/>
<dbReference type="InterPro" id="IPR013170">
    <property type="entry name" value="mRNA_splic_Cwf21_dom"/>
</dbReference>
<evidence type="ECO:0000256" key="5">
    <source>
        <dbReference type="ARBA" id="ARBA00023187"/>
    </source>
</evidence>
<dbReference type="Pfam" id="PF08312">
    <property type="entry name" value="cwf21"/>
    <property type="match status" value="1"/>
</dbReference>
<keyword evidence="6" id="KW-0539">Nucleus</keyword>
<evidence type="ECO:0000256" key="7">
    <source>
        <dbReference type="SAM" id="Coils"/>
    </source>
</evidence>
<comment type="subcellular location">
    <subcellularLocation>
        <location evidence="1">Nucleus</location>
    </subcellularLocation>
</comment>
<evidence type="ECO:0000313" key="10">
    <source>
        <dbReference type="EMBL" id="KAF2755592.1"/>
    </source>
</evidence>
<evidence type="ECO:0000259" key="9">
    <source>
        <dbReference type="SMART" id="SM01115"/>
    </source>
</evidence>
<dbReference type="SMART" id="SM01115">
    <property type="entry name" value="cwf21"/>
    <property type="match status" value="1"/>
</dbReference>
<dbReference type="GO" id="GO:0005681">
    <property type="term" value="C:spliceosomal complex"/>
    <property type="evidence" value="ECO:0007669"/>
    <property type="project" value="UniProtKB-KW"/>
</dbReference>
<keyword evidence="5" id="KW-0508">mRNA splicing</keyword>
<dbReference type="InterPro" id="IPR051372">
    <property type="entry name" value="CWC21"/>
</dbReference>
<evidence type="ECO:0000256" key="8">
    <source>
        <dbReference type="SAM" id="MobiDB-lite"/>
    </source>
</evidence>
<sequence length="178" mass="21023">MSENVGLSTPRGSGTSGYVQRNLSHLKPRDNGAPYPKDRDEYKFRQRQPNKEIIEHEERLKLENEVLKYRDELEEKLETGDDARRDLTEDVIEEKVDAYRKKLESDRVNSKSSKTTAKGLKSHQVHELGQAKIQEMENMRKALKIRDDYEEGGHWKEKEERLRERGDREEEQRSKNGR</sequence>
<dbReference type="RefSeq" id="XP_033598043.1">
    <property type="nucleotide sequence ID" value="XM_033749592.1"/>
</dbReference>
<dbReference type="PANTHER" id="PTHR36562:SF5">
    <property type="entry name" value="SERINE_ARGININE REPETITIVE MATRIX 2"/>
    <property type="match status" value="1"/>
</dbReference>
<dbReference type="EMBL" id="ML996577">
    <property type="protein sequence ID" value="KAF2755592.1"/>
    <property type="molecule type" value="Genomic_DNA"/>
</dbReference>
<evidence type="ECO:0000256" key="4">
    <source>
        <dbReference type="ARBA" id="ARBA00022728"/>
    </source>
</evidence>
<comment type="similarity">
    <text evidence="2">Belongs to the CWC21 family.</text>
</comment>
<feature type="region of interest" description="Disordered" evidence="8">
    <location>
        <begin position="103"/>
        <end position="178"/>
    </location>
</feature>
<keyword evidence="11" id="KW-1185">Reference proteome</keyword>
<protein>
    <recommendedName>
        <fullName evidence="9">CWF21 domain-containing protein</fullName>
    </recommendedName>
</protein>
<feature type="compositionally biased region" description="Basic and acidic residues" evidence="8">
    <location>
        <begin position="36"/>
        <end position="50"/>
    </location>
</feature>
<keyword evidence="3" id="KW-0507">mRNA processing</keyword>
<feature type="coiled-coil region" evidence="7">
    <location>
        <begin position="59"/>
        <end position="90"/>
    </location>
</feature>
<evidence type="ECO:0000313" key="11">
    <source>
        <dbReference type="Proteomes" id="UP000799437"/>
    </source>
</evidence>
<feature type="compositionally biased region" description="Polar residues" evidence="8">
    <location>
        <begin position="1"/>
        <end position="23"/>
    </location>
</feature>
<dbReference type="Proteomes" id="UP000799437">
    <property type="component" value="Unassembled WGS sequence"/>
</dbReference>
<evidence type="ECO:0000256" key="6">
    <source>
        <dbReference type="ARBA" id="ARBA00023242"/>
    </source>
</evidence>
<dbReference type="GO" id="GO:0008380">
    <property type="term" value="P:RNA splicing"/>
    <property type="evidence" value="ECO:0007669"/>
    <property type="project" value="UniProtKB-KW"/>
</dbReference>
<evidence type="ECO:0000256" key="3">
    <source>
        <dbReference type="ARBA" id="ARBA00022664"/>
    </source>
</evidence>
<feature type="compositionally biased region" description="Basic and acidic residues" evidence="8">
    <location>
        <begin position="134"/>
        <end position="178"/>
    </location>
</feature>
<evidence type="ECO:0000256" key="2">
    <source>
        <dbReference type="ARBA" id="ARBA00005954"/>
    </source>
</evidence>
<reference evidence="10" key="1">
    <citation type="journal article" date="2020" name="Stud. Mycol.">
        <title>101 Dothideomycetes genomes: a test case for predicting lifestyles and emergence of pathogens.</title>
        <authorList>
            <person name="Haridas S."/>
            <person name="Albert R."/>
            <person name="Binder M."/>
            <person name="Bloem J."/>
            <person name="Labutti K."/>
            <person name="Salamov A."/>
            <person name="Andreopoulos B."/>
            <person name="Baker S."/>
            <person name="Barry K."/>
            <person name="Bills G."/>
            <person name="Bluhm B."/>
            <person name="Cannon C."/>
            <person name="Castanera R."/>
            <person name="Culley D."/>
            <person name="Daum C."/>
            <person name="Ezra D."/>
            <person name="Gonzalez J."/>
            <person name="Henrissat B."/>
            <person name="Kuo A."/>
            <person name="Liang C."/>
            <person name="Lipzen A."/>
            <person name="Lutzoni F."/>
            <person name="Magnuson J."/>
            <person name="Mondo S."/>
            <person name="Nolan M."/>
            <person name="Ohm R."/>
            <person name="Pangilinan J."/>
            <person name="Park H.-J."/>
            <person name="Ramirez L."/>
            <person name="Alfaro M."/>
            <person name="Sun H."/>
            <person name="Tritt A."/>
            <person name="Yoshinaga Y."/>
            <person name="Zwiers L.-H."/>
            <person name="Turgeon B."/>
            <person name="Goodwin S."/>
            <person name="Spatafora J."/>
            <person name="Crous P."/>
            <person name="Grigoriev I."/>
        </authorList>
    </citation>
    <scope>NUCLEOTIDE SEQUENCE</scope>
    <source>
        <strain evidence="10">CBS 121739</strain>
    </source>
</reference>
<gene>
    <name evidence="10" type="ORF">EJ05DRAFT_540289</name>
</gene>
<proteinExistence type="inferred from homology"/>
<keyword evidence="7" id="KW-0175">Coiled coil</keyword>
<feature type="domain" description="CWF21" evidence="9">
    <location>
        <begin position="54"/>
        <end position="108"/>
    </location>
</feature>
<evidence type="ECO:0000256" key="1">
    <source>
        <dbReference type="ARBA" id="ARBA00004123"/>
    </source>
</evidence>
<dbReference type="AlphaFoldDB" id="A0A6A6VY89"/>
<keyword evidence="4" id="KW-0747">Spliceosome</keyword>
<dbReference type="GO" id="GO:0006397">
    <property type="term" value="P:mRNA processing"/>
    <property type="evidence" value="ECO:0007669"/>
    <property type="project" value="UniProtKB-KW"/>
</dbReference>